<dbReference type="PANTHER" id="PTHR31407:SF7">
    <property type="entry name" value="PSBP DOMAIN-CONTAINING PROTEIN 5, CHLOROPLASTIC"/>
    <property type="match status" value="1"/>
</dbReference>
<evidence type="ECO:0000259" key="1">
    <source>
        <dbReference type="Pfam" id="PF01789"/>
    </source>
</evidence>
<sequence length="296" mass="33269">MALLHSSLSVSTPTNASLANLPFFRKRPTSLLCHKKIEMYKKFNLCSSSSSKPTSENGLCRRDLILFGLSSSFVLTFPSSGSLAEEELKVATMADQINAYSYSYPVELPSTNFAFKWVESRKPERYSSAAPLSPDARLRIVSERVDFIDNLVISVTIGPPNSMFIKSKDKSTWSAKDVADSVLSDKSALRVTSSQRLAESSVLDTHSSNIDGEPYWYYEYLVRKSPTKIVGESNIYRHYVASTAERDGFLYSISASTLGAQWNAMGPFLQKIVESFRLLPPTEDYVPPYKDPWRFW</sequence>
<dbReference type="KEGG" id="mcha:111004620"/>
<dbReference type="AlphaFoldDB" id="A0A6J1BPK2"/>
<name>A0A6J1BPK2_MOMCH</name>
<dbReference type="OrthoDB" id="1903117at2759"/>
<dbReference type="GO" id="GO:0015979">
    <property type="term" value="P:photosynthesis"/>
    <property type="evidence" value="ECO:0007669"/>
    <property type="project" value="InterPro"/>
</dbReference>
<organism evidence="2 3">
    <name type="scientific">Momordica charantia</name>
    <name type="common">Bitter gourd</name>
    <name type="synonym">Balsam pear</name>
    <dbReference type="NCBI Taxonomy" id="3673"/>
    <lineage>
        <taxon>Eukaryota</taxon>
        <taxon>Viridiplantae</taxon>
        <taxon>Streptophyta</taxon>
        <taxon>Embryophyta</taxon>
        <taxon>Tracheophyta</taxon>
        <taxon>Spermatophyta</taxon>
        <taxon>Magnoliopsida</taxon>
        <taxon>eudicotyledons</taxon>
        <taxon>Gunneridae</taxon>
        <taxon>Pentapetalae</taxon>
        <taxon>rosids</taxon>
        <taxon>fabids</taxon>
        <taxon>Cucurbitales</taxon>
        <taxon>Cucurbitaceae</taxon>
        <taxon>Momordiceae</taxon>
        <taxon>Momordica</taxon>
    </lineage>
</organism>
<dbReference type="GO" id="GO:0009654">
    <property type="term" value="C:photosystem II oxygen evolving complex"/>
    <property type="evidence" value="ECO:0007669"/>
    <property type="project" value="InterPro"/>
</dbReference>
<protein>
    <submittedName>
        <fullName evidence="3">PsbP domain-containing protein 5, chloroplastic</fullName>
    </submittedName>
</protein>
<accession>A0A6J1BPK2</accession>
<dbReference type="SUPFAM" id="SSF55724">
    <property type="entry name" value="Mog1p/PsbP-like"/>
    <property type="match status" value="1"/>
</dbReference>
<dbReference type="Pfam" id="PF01789">
    <property type="entry name" value="PsbP"/>
    <property type="match status" value="1"/>
</dbReference>
<gene>
    <name evidence="3" type="primary">LOC111004620</name>
</gene>
<dbReference type="PANTHER" id="PTHR31407">
    <property type="match status" value="1"/>
</dbReference>
<keyword evidence="2" id="KW-1185">Reference proteome</keyword>
<dbReference type="GO" id="GO:0019898">
    <property type="term" value="C:extrinsic component of membrane"/>
    <property type="evidence" value="ECO:0007669"/>
    <property type="project" value="InterPro"/>
</dbReference>
<dbReference type="GO" id="GO:0005509">
    <property type="term" value="F:calcium ion binding"/>
    <property type="evidence" value="ECO:0007669"/>
    <property type="project" value="InterPro"/>
</dbReference>
<dbReference type="GeneID" id="111004620"/>
<dbReference type="Gene3D" id="3.40.1000.10">
    <property type="entry name" value="Mog1/PsbP, alpha/beta/alpha sandwich"/>
    <property type="match status" value="1"/>
</dbReference>
<evidence type="ECO:0000313" key="3">
    <source>
        <dbReference type="RefSeq" id="XP_022131385.1"/>
    </source>
</evidence>
<reference evidence="3" key="1">
    <citation type="submission" date="2025-08" db="UniProtKB">
        <authorList>
            <consortium name="RefSeq"/>
        </authorList>
    </citation>
    <scope>IDENTIFICATION</scope>
    <source>
        <strain evidence="3">OHB3-1</strain>
    </source>
</reference>
<dbReference type="Proteomes" id="UP000504603">
    <property type="component" value="Unplaced"/>
</dbReference>
<dbReference type="RefSeq" id="XP_022131385.1">
    <property type="nucleotide sequence ID" value="XM_022275693.1"/>
</dbReference>
<dbReference type="InterPro" id="IPR002683">
    <property type="entry name" value="PsbP_C"/>
</dbReference>
<feature type="domain" description="PsbP C-terminal" evidence="1">
    <location>
        <begin position="173"/>
        <end position="277"/>
    </location>
</feature>
<dbReference type="InterPro" id="IPR016123">
    <property type="entry name" value="Mog1/PsbP_a/b/a-sand"/>
</dbReference>
<evidence type="ECO:0000313" key="2">
    <source>
        <dbReference type="Proteomes" id="UP000504603"/>
    </source>
</evidence>
<proteinExistence type="predicted"/>